<evidence type="ECO:0000259" key="2">
    <source>
        <dbReference type="PROSITE" id="PS50222"/>
    </source>
</evidence>
<evidence type="ECO:0000256" key="1">
    <source>
        <dbReference type="ARBA" id="ARBA00022837"/>
    </source>
</evidence>
<dbReference type="Pfam" id="PF13499">
    <property type="entry name" value="EF-hand_7"/>
    <property type="match status" value="1"/>
</dbReference>
<dbReference type="Gene3D" id="1.10.238.10">
    <property type="entry name" value="EF-hand"/>
    <property type="match status" value="1"/>
</dbReference>
<evidence type="ECO:0000313" key="3">
    <source>
        <dbReference type="EMBL" id="CAE7462775.1"/>
    </source>
</evidence>
<dbReference type="GO" id="GO:0005509">
    <property type="term" value="F:calcium ion binding"/>
    <property type="evidence" value="ECO:0007669"/>
    <property type="project" value="InterPro"/>
</dbReference>
<keyword evidence="1" id="KW-0106">Calcium</keyword>
<dbReference type="PROSITE" id="PS00018">
    <property type="entry name" value="EF_HAND_1"/>
    <property type="match status" value="3"/>
</dbReference>
<sequence length="344" mass="39067">MAEEQLLALSLDECVLLLTRKHGTLKAAFDKLDFFQDGRLSCLEWQEGLRQLLSTGSKDARRFDPLKDPRRICDSVLLRLFKAMDKDKDGLISYDDLAKAKGGPFLYSREIRQKDDAEKIPALPKDSKGSPRFLQELSYSSDAMNFTILPSVSRKKDGKEHFAGHIYSEMRAFAALLIKKFDTLDKAYKHFDGNRNNQLGMTEFVSGVWALQIFGPPLRTLERCCIRWATLKPFLSATCDMKGLQDTAGYACLSFPVLQRPEHCTSLGTQDPCSRSDSKCRPPAWMIPTRIVSFDLGPSWQELDRNNNGNISIQEFKVLRALNATEDRLPHGQWNLLHYLLVQG</sequence>
<gene>
    <name evidence="3" type="primary">STX6</name>
    <name evidence="3" type="ORF">SNAT2548_LOCUS25778</name>
</gene>
<dbReference type="InterPro" id="IPR011992">
    <property type="entry name" value="EF-hand-dom_pair"/>
</dbReference>
<dbReference type="EMBL" id="CAJNDS010002408">
    <property type="protein sequence ID" value="CAE7462775.1"/>
    <property type="molecule type" value="Genomic_DNA"/>
</dbReference>
<organism evidence="3 4">
    <name type="scientific">Symbiodinium natans</name>
    <dbReference type="NCBI Taxonomy" id="878477"/>
    <lineage>
        <taxon>Eukaryota</taxon>
        <taxon>Sar</taxon>
        <taxon>Alveolata</taxon>
        <taxon>Dinophyceae</taxon>
        <taxon>Suessiales</taxon>
        <taxon>Symbiodiniaceae</taxon>
        <taxon>Symbiodinium</taxon>
    </lineage>
</organism>
<comment type="caution">
    <text evidence="3">The sequence shown here is derived from an EMBL/GenBank/DDBJ whole genome shotgun (WGS) entry which is preliminary data.</text>
</comment>
<dbReference type="SUPFAM" id="SSF47473">
    <property type="entry name" value="EF-hand"/>
    <property type="match status" value="1"/>
</dbReference>
<feature type="domain" description="EF-hand" evidence="2">
    <location>
        <begin position="72"/>
        <end position="107"/>
    </location>
</feature>
<accession>A0A812S0K2</accession>
<keyword evidence="4" id="KW-1185">Reference proteome</keyword>
<protein>
    <submittedName>
        <fullName evidence="3">STX6 protein</fullName>
    </submittedName>
</protein>
<dbReference type="Pfam" id="PF13202">
    <property type="entry name" value="EF-hand_5"/>
    <property type="match status" value="1"/>
</dbReference>
<name>A0A812S0K2_9DINO</name>
<dbReference type="InterPro" id="IPR002048">
    <property type="entry name" value="EF_hand_dom"/>
</dbReference>
<feature type="domain" description="EF-hand" evidence="2">
    <location>
        <begin position="300"/>
        <end position="326"/>
    </location>
</feature>
<dbReference type="SMART" id="SM00054">
    <property type="entry name" value="EFh"/>
    <property type="match status" value="4"/>
</dbReference>
<dbReference type="OrthoDB" id="417791at2759"/>
<reference evidence="3" key="1">
    <citation type="submission" date="2021-02" db="EMBL/GenBank/DDBJ databases">
        <authorList>
            <person name="Dougan E. K."/>
            <person name="Rhodes N."/>
            <person name="Thang M."/>
            <person name="Chan C."/>
        </authorList>
    </citation>
    <scope>NUCLEOTIDE SEQUENCE</scope>
</reference>
<dbReference type="AlphaFoldDB" id="A0A812S0K2"/>
<evidence type="ECO:0000313" key="4">
    <source>
        <dbReference type="Proteomes" id="UP000604046"/>
    </source>
</evidence>
<dbReference type="Proteomes" id="UP000604046">
    <property type="component" value="Unassembled WGS sequence"/>
</dbReference>
<proteinExistence type="predicted"/>
<dbReference type="PROSITE" id="PS50222">
    <property type="entry name" value="EF_HAND_2"/>
    <property type="match status" value="2"/>
</dbReference>
<dbReference type="InterPro" id="IPR018247">
    <property type="entry name" value="EF_Hand_1_Ca_BS"/>
</dbReference>